<dbReference type="InterPro" id="IPR018062">
    <property type="entry name" value="HTH_AraC-typ_CS"/>
</dbReference>
<dbReference type="InterPro" id="IPR050204">
    <property type="entry name" value="AraC_XylS_family_regulators"/>
</dbReference>
<dbReference type="Pfam" id="PF12852">
    <property type="entry name" value="Cupin_6"/>
    <property type="match status" value="1"/>
</dbReference>
<gene>
    <name evidence="5" type="ORF">DPM33_13150</name>
</gene>
<accession>A0A330HP07</accession>
<dbReference type="SMART" id="SM00342">
    <property type="entry name" value="HTH_ARAC"/>
    <property type="match status" value="1"/>
</dbReference>
<dbReference type="InterPro" id="IPR032783">
    <property type="entry name" value="AraC_lig"/>
</dbReference>
<comment type="caution">
    <text evidence="5">The sequence shown here is derived from an EMBL/GenBank/DDBJ whole genome shotgun (WGS) entry which is preliminary data.</text>
</comment>
<dbReference type="PANTHER" id="PTHR46796:SF7">
    <property type="entry name" value="ARAC FAMILY TRANSCRIPTIONAL REGULATOR"/>
    <property type="match status" value="1"/>
</dbReference>
<evidence type="ECO:0000256" key="1">
    <source>
        <dbReference type="ARBA" id="ARBA00023015"/>
    </source>
</evidence>
<evidence type="ECO:0000313" key="6">
    <source>
        <dbReference type="Proteomes" id="UP000251558"/>
    </source>
</evidence>
<dbReference type="InterPro" id="IPR020449">
    <property type="entry name" value="Tscrpt_reg_AraC-type_HTH"/>
</dbReference>
<dbReference type="PROSITE" id="PS00041">
    <property type="entry name" value="HTH_ARAC_FAMILY_1"/>
    <property type="match status" value="1"/>
</dbReference>
<dbReference type="PRINTS" id="PR00032">
    <property type="entry name" value="HTHARAC"/>
</dbReference>
<keyword evidence="6" id="KW-1185">Reference proteome</keyword>
<dbReference type="RefSeq" id="WP_112097861.1">
    <property type="nucleotide sequence ID" value="NZ_QMBP01000005.1"/>
</dbReference>
<dbReference type="InterPro" id="IPR018060">
    <property type="entry name" value="HTH_AraC"/>
</dbReference>
<evidence type="ECO:0000256" key="2">
    <source>
        <dbReference type="ARBA" id="ARBA00023125"/>
    </source>
</evidence>
<reference evidence="5 6" key="1">
    <citation type="submission" date="2018-07" db="EMBL/GenBank/DDBJ databases">
        <title>Diversity of Mesorhizobium strains in Brazil.</title>
        <authorList>
            <person name="Helene L.C.F."/>
            <person name="Dall'Agnol R."/>
            <person name="Delamuta J.R.M."/>
            <person name="Hungria M."/>
        </authorList>
    </citation>
    <scope>NUCLEOTIDE SEQUENCE [LARGE SCALE GENOMIC DNA]</scope>
    <source>
        <strain evidence="5 6">AC99b</strain>
    </source>
</reference>
<protein>
    <submittedName>
        <fullName evidence="5">AraC family transcriptional regulator</fullName>
    </submittedName>
</protein>
<dbReference type="Pfam" id="PF12833">
    <property type="entry name" value="HTH_18"/>
    <property type="match status" value="1"/>
</dbReference>
<dbReference type="PROSITE" id="PS01124">
    <property type="entry name" value="HTH_ARAC_FAMILY_2"/>
    <property type="match status" value="1"/>
</dbReference>
<dbReference type="GO" id="GO:0043565">
    <property type="term" value="F:sequence-specific DNA binding"/>
    <property type="evidence" value="ECO:0007669"/>
    <property type="project" value="InterPro"/>
</dbReference>
<evidence type="ECO:0000259" key="4">
    <source>
        <dbReference type="PROSITE" id="PS01124"/>
    </source>
</evidence>
<dbReference type="OrthoDB" id="9802263at2"/>
<evidence type="ECO:0000313" key="5">
    <source>
        <dbReference type="EMBL" id="RAZ90461.1"/>
    </source>
</evidence>
<keyword evidence="2" id="KW-0238">DNA-binding</keyword>
<dbReference type="Gene3D" id="1.10.10.60">
    <property type="entry name" value="Homeodomain-like"/>
    <property type="match status" value="2"/>
</dbReference>
<dbReference type="AlphaFoldDB" id="A0A330HP07"/>
<dbReference type="GO" id="GO:0003700">
    <property type="term" value="F:DNA-binding transcription factor activity"/>
    <property type="evidence" value="ECO:0007669"/>
    <property type="project" value="InterPro"/>
</dbReference>
<keyword evidence="1" id="KW-0805">Transcription regulation</keyword>
<organism evidence="5 6">
    <name type="scientific">Mesorhizobium hawassense</name>
    <dbReference type="NCBI Taxonomy" id="1209954"/>
    <lineage>
        <taxon>Bacteria</taxon>
        <taxon>Pseudomonadati</taxon>
        <taxon>Pseudomonadota</taxon>
        <taxon>Alphaproteobacteria</taxon>
        <taxon>Hyphomicrobiales</taxon>
        <taxon>Phyllobacteriaceae</taxon>
        <taxon>Mesorhizobium</taxon>
    </lineage>
</organism>
<dbReference type="SUPFAM" id="SSF46689">
    <property type="entry name" value="Homeodomain-like"/>
    <property type="match status" value="2"/>
</dbReference>
<name>A0A330HP07_9HYPH</name>
<dbReference type="InterPro" id="IPR009057">
    <property type="entry name" value="Homeodomain-like_sf"/>
</dbReference>
<feature type="domain" description="HTH araC/xylS-type" evidence="4">
    <location>
        <begin position="222"/>
        <end position="320"/>
    </location>
</feature>
<evidence type="ECO:0000256" key="3">
    <source>
        <dbReference type="ARBA" id="ARBA00023163"/>
    </source>
</evidence>
<keyword evidence="3" id="KW-0804">Transcription</keyword>
<proteinExistence type="predicted"/>
<dbReference type="EMBL" id="QMBP01000005">
    <property type="protein sequence ID" value="RAZ90461.1"/>
    <property type="molecule type" value="Genomic_DNA"/>
</dbReference>
<dbReference type="Proteomes" id="UP000251558">
    <property type="component" value="Unassembled WGS sequence"/>
</dbReference>
<sequence length="341" mass="36547">MAGDALSDLLKTVRLTGATFFDIEAQDPWAIRSPAPSSILPRILPGADHLISYHVLTEGRCFARIVGQAAIPMEAGEVVVFTHSDPHIMSSNPDMRAEPPTADVLEIAAASQQPFALNYVKDGSLSARLVCGYLACHALPFNPLLEALPPVIKAGDAKGDGGWLGQFIRLAVSELAEKRAGSETVLTKLSELMFVDVLRRYVESLPPRQTGWLAGLRDPHLSKALALIHDRPAHNWTVEALAKESALSRTVLAERFSKIVGMPPMHYLAKWRMQIASELLSAGNSNVASIAADIGYESEAAFSRAFKKMIGVPPSAWRLGVRAASGPGIDEAAGTESQPAG</sequence>
<dbReference type="PANTHER" id="PTHR46796">
    <property type="entry name" value="HTH-TYPE TRANSCRIPTIONAL ACTIVATOR RHAS-RELATED"/>
    <property type="match status" value="1"/>
</dbReference>